<feature type="disulfide bond" evidence="2">
    <location>
        <begin position="484"/>
        <end position="493"/>
    </location>
</feature>
<feature type="transmembrane region" description="Helical" evidence="3">
    <location>
        <begin position="1117"/>
        <end position="1141"/>
    </location>
</feature>
<dbReference type="WBParaSite" id="TCLT_0000007701-mRNA-1">
    <property type="protein sequence ID" value="TCLT_0000007701-mRNA-1"/>
    <property type="gene ID" value="TCLT_0000007701"/>
</dbReference>
<dbReference type="Gene3D" id="2.60.120.200">
    <property type="match status" value="3"/>
</dbReference>
<feature type="domain" description="EGF-like" evidence="5">
    <location>
        <begin position="871"/>
        <end position="908"/>
    </location>
</feature>
<evidence type="ECO:0000259" key="5">
    <source>
        <dbReference type="PROSITE" id="PS50026"/>
    </source>
</evidence>
<evidence type="ECO:0000256" key="3">
    <source>
        <dbReference type="SAM" id="Phobius"/>
    </source>
</evidence>
<dbReference type="EMBL" id="UYYF01000005">
    <property type="protein sequence ID" value="VDM94904.1"/>
    <property type="molecule type" value="Genomic_DNA"/>
</dbReference>
<evidence type="ECO:0000259" key="4">
    <source>
        <dbReference type="PROSITE" id="PS50025"/>
    </source>
</evidence>
<dbReference type="Gene3D" id="2.10.25.10">
    <property type="entry name" value="Laminin"/>
    <property type="match status" value="2"/>
</dbReference>
<dbReference type="OMA" id="ICWIRNR"/>
<dbReference type="AlphaFoldDB" id="A0A0N5CJ82"/>
<dbReference type="InterPro" id="IPR001791">
    <property type="entry name" value="Laminin_G"/>
</dbReference>
<dbReference type="GO" id="GO:0016020">
    <property type="term" value="C:membrane"/>
    <property type="evidence" value="ECO:0007669"/>
    <property type="project" value="UniProtKB-SubCell"/>
</dbReference>
<keyword evidence="3" id="KW-0812">Transmembrane</keyword>
<protein>
    <submittedName>
        <fullName evidence="8">Neurexin-4</fullName>
    </submittedName>
</protein>
<gene>
    <name evidence="6" type="ORF">TCLT_LOCUS78</name>
</gene>
<dbReference type="OrthoDB" id="26719at2759"/>
<dbReference type="InterPro" id="IPR013320">
    <property type="entry name" value="ConA-like_dom_sf"/>
</dbReference>
<dbReference type="Pfam" id="PF02210">
    <property type="entry name" value="Laminin_G_2"/>
    <property type="match status" value="3"/>
</dbReference>
<feature type="domain" description="EGF-like" evidence="5">
    <location>
        <begin position="457"/>
        <end position="494"/>
    </location>
</feature>
<dbReference type="PROSITE" id="PS50025">
    <property type="entry name" value="LAM_G_DOMAIN"/>
    <property type="match status" value="3"/>
</dbReference>
<evidence type="ECO:0000256" key="1">
    <source>
        <dbReference type="ARBA" id="ARBA00023157"/>
    </source>
</evidence>
<proteinExistence type="predicted"/>
<evidence type="ECO:0000313" key="6">
    <source>
        <dbReference type="EMBL" id="VDM94904.1"/>
    </source>
</evidence>
<reference evidence="6 7" key="2">
    <citation type="submission" date="2018-11" db="EMBL/GenBank/DDBJ databases">
        <authorList>
            <consortium name="Pathogen Informatics"/>
        </authorList>
    </citation>
    <scope>NUCLEOTIDE SEQUENCE [LARGE SCALE GENOMIC DNA]</scope>
</reference>
<dbReference type="InterPro" id="IPR000742">
    <property type="entry name" value="EGF"/>
</dbReference>
<dbReference type="PANTHER" id="PTHR15036">
    <property type="entry name" value="PIKACHURIN-LIKE PROTEIN"/>
    <property type="match status" value="1"/>
</dbReference>
<dbReference type="CDD" id="cd00054">
    <property type="entry name" value="EGF_CA"/>
    <property type="match status" value="2"/>
</dbReference>
<feature type="domain" description="Laminin G" evidence="4">
    <location>
        <begin position="135"/>
        <end position="301"/>
    </location>
</feature>
<keyword evidence="1 2" id="KW-1015">Disulfide bond</keyword>
<dbReference type="SMART" id="SM00181">
    <property type="entry name" value="EGF"/>
    <property type="match status" value="2"/>
</dbReference>
<name>A0A0N5CJ82_THECL</name>
<dbReference type="STRING" id="103827.A0A0N5CJ82"/>
<evidence type="ECO:0000313" key="8">
    <source>
        <dbReference type="WBParaSite" id="TCLT_0000007701-mRNA-1"/>
    </source>
</evidence>
<dbReference type="SUPFAM" id="SSF49899">
    <property type="entry name" value="Concanavalin A-like lectins/glucanases"/>
    <property type="match status" value="4"/>
</dbReference>
<keyword evidence="7" id="KW-1185">Reference proteome</keyword>
<dbReference type="Proteomes" id="UP000276776">
    <property type="component" value="Unassembled WGS sequence"/>
</dbReference>
<dbReference type="PANTHER" id="PTHR15036:SF49">
    <property type="entry name" value="AXOTACTIN"/>
    <property type="match status" value="1"/>
</dbReference>
<reference evidence="8" key="1">
    <citation type="submission" date="2016-04" db="UniProtKB">
        <authorList>
            <consortium name="WormBaseParasite"/>
        </authorList>
    </citation>
    <scope>IDENTIFICATION</scope>
</reference>
<accession>A0A0N5CJ82</accession>
<keyword evidence="2" id="KW-0245">EGF-like domain</keyword>
<evidence type="ECO:0000313" key="7">
    <source>
        <dbReference type="Proteomes" id="UP000276776"/>
    </source>
</evidence>
<feature type="domain" description="Laminin G" evidence="4">
    <location>
        <begin position="306"/>
        <end position="461"/>
    </location>
</feature>
<dbReference type="Gene3D" id="2.60.120.1000">
    <property type="match status" value="1"/>
</dbReference>
<feature type="domain" description="Laminin G" evidence="4">
    <location>
        <begin position="701"/>
        <end position="875"/>
    </location>
</feature>
<dbReference type="CDD" id="cd00110">
    <property type="entry name" value="LamG"/>
    <property type="match status" value="1"/>
</dbReference>
<comment type="caution">
    <text evidence="2">Lacks conserved residue(s) required for the propagation of feature annotation.</text>
</comment>
<dbReference type="PROSITE" id="PS00022">
    <property type="entry name" value="EGF_1"/>
    <property type="match status" value="1"/>
</dbReference>
<evidence type="ECO:0000256" key="2">
    <source>
        <dbReference type="PROSITE-ProRule" id="PRU00076"/>
    </source>
</evidence>
<organism evidence="8">
    <name type="scientific">Thelazia callipaeda</name>
    <name type="common">Oriental eyeworm</name>
    <name type="synonym">Parasitic nematode</name>
    <dbReference type="NCBI Taxonomy" id="103827"/>
    <lineage>
        <taxon>Eukaryota</taxon>
        <taxon>Metazoa</taxon>
        <taxon>Ecdysozoa</taxon>
        <taxon>Nematoda</taxon>
        <taxon>Chromadorea</taxon>
        <taxon>Rhabditida</taxon>
        <taxon>Spirurina</taxon>
        <taxon>Spiruromorpha</taxon>
        <taxon>Thelazioidea</taxon>
        <taxon>Thelaziidae</taxon>
        <taxon>Thelazia</taxon>
    </lineage>
</organism>
<dbReference type="InterPro" id="IPR050372">
    <property type="entry name" value="Neurexin-related_CASP"/>
</dbReference>
<keyword evidence="3" id="KW-0472">Membrane</keyword>
<dbReference type="SMART" id="SM00282">
    <property type="entry name" value="LamG"/>
    <property type="match status" value="3"/>
</dbReference>
<sequence length="1176" mass="132072">MAVVQHYLLSASYLFLLNKKIKLLTTVNGSNCEEQNFSASSIDLGYAHLLQRIAVVAPLSLFHLYIEIGDDHTAPIQLHTSTGLPVVLYSSPSAATSEWQVLDVIARKIYVLPVYSSDADIIPSVMITTCKYSTPISYFNDNMYSVDTQKAGIISVYENQLIITFRTFENGLFVFSMADQGDLLIAQIIQGKIFVIFDFGALTLTTISGGVALNDGLWHEMRWIHQLDSVQLLIDGVIINTTTPSGLYRKLDFDAQIHIGGRPPDDMSTGIETSYHGCLARVMLNNVDLLGKIPRSQRKDCQMPKPQLMTITFNSYLSIPFSFLPFSIEFRILPQPTSLLFLTDGKNQSLLRISFNKDGLLLLTLYVDKTEVEQLSQSGKVVNDGTWHALSVMIWGARLHVDVDSYTVLWLEGNAVRNIAKQISYFHLSAVGCYRSATVSFRSANIFGNVTLDACHFQNRCLPDPCENHGICEQISLSDFKCSCRGSYYGKTCHATKKYRSCEEFFLKNPQIRIKNVTIDLDGGNQLAPITLQCERHVKNEGEISITTTLFHQYERSNIVVAGDHEPGSVKKSLDYGVNGDQLDRFIEGFENCEQYMRYECRGGAKLMSYGLEQRPSSWYSTRNGQHGMQWGDAPPYSRMCSCSANSSCIDNRMCNCDSGQESVDEGYNLHMQLLPVMNLYLGGTTDTSSINVSIGPLVCSHRHVFDGITFLNRDARLTGSNSLVSSVMDLKLQIRMSHPRMRIFTWESLNGQRWFQLYVAGGHIIGQVVTGNKVFEIESKVRVDDNIWHTVYWEVSVRGMVLDVDNETSVQDVHIVLPNVYNWVLGSSTQHSLSGFAGQIRNIHLCGNEIILRSLLRKQGQGVKGIEVGEKGTCKNDRCLNHGQCVEFYDSHKCNCNNTPFIGQNCEQDFGISVPKGSELSIPWQHPAHISSCFRIAVQSFSSNYSLIRAKALFADCQFNLTVNEKGRLELSIFDGFFFHHKAADVVHKFNDNELNDVKFCATNSQFTLKINDEDAVRMSGNWSFFKLFNVWNFIDKSDPYVIHCHFTGCVTRLQVGAGFPLKDPSSSRLSHKGGIKFRSCPLDEILPEQLTEQEDPVLPGIHIHTVTEHRSPSLILTPIVGVVTGCAFILLILTIICWIRNRPDGVYKTNEDVLAYCNPDRSQQPSHTNKEYLC</sequence>
<keyword evidence="3" id="KW-1133">Transmembrane helix</keyword>
<dbReference type="PROSITE" id="PS50026">
    <property type="entry name" value="EGF_3"/>
    <property type="match status" value="2"/>
</dbReference>